<organism evidence="2 3">
    <name type="scientific">Lentinus brumalis</name>
    <dbReference type="NCBI Taxonomy" id="2498619"/>
    <lineage>
        <taxon>Eukaryota</taxon>
        <taxon>Fungi</taxon>
        <taxon>Dikarya</taxon>
        <taxon>Basidiomycota</taxon>
        <taxon>Agaricomycotina</taxon>
        <taxon>Agaricomycetes</taxon>
        <taxon>Polyporales</taxon>
        <taxon>Polyporaceae</taxon>
        <taxon>Lentinus</taxon>
    </lineage>
</organism>
<accession>A0A371DBH5</accession>
<evidence type="ECO:0000313" key="2">
    <source>
        <dbReference type="EMBL" id="RDX49894.1"/>
    </source>
</evidence>
<dbReference type="EMBL" id="KZ857402">
    <property type="protein sequence ID" value="RDX49894.1"/>
    <property type="molecule type" value="Genomic_DNA"/>
</dbReference>
<dbReference type="OrthoDB" id="10572240at2759"/>
<sequence>MRRVGDLTLIKAVLCEGRMMEETRGWVHVWPSGACHRELFVGDLQRGTSNSSPQHEGGNEARPEPSPSPRFASPGPILLDASYRVPSPVFASEPVCALRKPYPNALPATRTRFPGSGGPSRDVFHAASVRHLPGPNGRAALATRKIKIQRFQVHKRPAWWFTFKNQTNDPTMLKYFSEKRRAQQRATVTLMRWIDHWLPLLTILSWL</sequence>
<proteinExistence type="predicted"/>
<protein>
    <submittedName>
        <fullName evidence="2">Uncharacterized protein</fullName>
    </submittedName>
</protein>
<feature type="region of interest" description="Disordered" evidence="1">
    <location>
        <begin position="45"/>
        <end position="73"/>
    </location>
</feature>
<keyword evidence="3" id="KW-1185">Reference proteome</keyword>
<name>A0A371DBH5_9APHY</name>
<dbReference type="AlphaFoldDB" id="A0A371DBH5"/>
<evidence type="ECO:0000256" key="1">
    <source>
        <dbReference type="SAM" id="MobiDB-lite"/>
    </source>
</evidence>
<dbReference type="Proteomes" id="UP000256964">
    <property type="component" value="Unassembled WGS sequence"/>
</dbReference>
<gene>
    <name evidence="2" type="ORF">OH76DRAFT_494945</name>
</gene>
<reference evidence="2 3" key="1">
    <citation type="journal article" date="2018" name="Biotechnol. Biofuels">
        <title>Integrative visual omics of the white-rot fungus Polyporus brumalis exposes the biotechnological potential of its oxidative enzymes for delignifying raw plant biomass.</title>
        <authorList>
            <person name="Miyauchi S."/>
            <person name="Rancon A."/>
            <person name="Drula E."/>
            <person name="Hage H."/>
            <person name="Chaduli D."/>
            <person name="Favel A."/>
            <person name="Grisel S."/>
            <person name="Henrissat B."/>
            <person name="Herpoel-Gimbert I."/>
            <person name="Ruiz-Duenas F.J."/>
            <person name="Chevret D."/>
            <person name="Hainaut M."/>
            <person name="Lin J."/>
            <person name="Wang M."/>
            <person name="Pangilinan J."/>
            <person name="Lipzen A."/>
            <person name="Lesage-Meessen L."/>
            <person name="Navarro D."/>
            <person name="Riley R."/>
            <person name="Grigoriev I.V."/>
            <person name="Zhou S."/>
            <person name="Raouche S."/>
            <person name="Rosso M.N."/>
        </authorList>
    </citation>
    <scope>NUCLEOTIDE SEQUENCE [LARGE SCALE GENOMIC DNA]</scope>
    <source>
        <strain evidence="2 3">BRFM 1820</strain>
    </source>
</reference>
<evidence type="ECO:0000313" key="3">
    <source>
        <dbReference type="Proteomes" id="UP000256964"/>
    </source>
</evidence>